<gene>
    <name evidence="1" type="ORF">TVAG_190420</name>
</gene>
<reference evidence="1" key="2">
    <citation type="journal article" date="2007" name="Science">
        <title>Draft genome sequence of the sexually transmitted pathogen Trichomonas vaginalis.</title>
        <authorList>
            <person name="Carlton J.M."/>
            <person name="Hirt R.P."/>
            <person name="Silva J.C."/>
            <person name="Delcher A.L."/>
            <person name="Schatz M."/>
            <person name="Zhao Q."/>
            <person name="Wortman J.R."/>
            <person name="Bidwell S.L."/>
            <person name="Alsmark U.C.M."/>
            <person name="Besteiro S."/>
            <person name="Sicheritz-Ponten T."/>
            <person name="Noel C.J."/>
            <person name="Dacks J.B."/>
            <person name="Foster P.G."/>
            <person name="Simillion C."/>
            <person name="Van de Peer Y."/>
            <person name="Miranda-Saavedra D."/>
            <person name="Barton G.J."/>
            <person name="Westrop G.D."/>
            <person name="Mueller S."/>
            <person name="Dessi D."/>
            <person name="Fiori P.L."/>
            <person name="Ren Q."/>
            <person name="Paulsen I."/>
            <person name="Zhang H."/>
            <person name="Bastida-Corcuera F.D."/>
            <person name="Simoes-Barbosa A."/>
            <person name="Brown M.T."/>
            <person name="Hayes R.D."/>
            <person name="Mukherjee M."/>
            <person name="Okumura C.Y."/>
            <person name="Schneider R."/>
            <person name="Smith A.J."/>
            <person name="Vanacova S."/>
            <person name="Villalvazo M."/>
            <person name="Haas B.J."/>
            <person name="Pertea M."/>
            <person name="Feldblyum T.V."/>
            <person name="Utterback T.R."/>
            <person name="Shu C.L."/>
            <person name="Osoegawa K."/>
            <person name="de Jong P.J."/>
            <person name="Hrdy I."/>
            <person name="Horvathova L."/>
            <person name="Zubacova Z."/>
            <person name="Dolezal P."/>
            <person name="Malik S.B."/>
            <person name="Logsdon J.M. Jr."/>
            <person name="Henze K."/>
            <person name="Gupta A."/>
            <person name="Wang C.C."/>
            <person name="Dunne R.L."/>
            <person name="Upcroft J.A."/>
            <person name="Upcroft P."/>
            <person name="White O."/>
            <person name="Salzberg S.L."/>
            <person name="Tang P."/>
            <person name="Chiu C.-H."/>
            <person name="Lee Y.-S."/>
            <person name="Embley T.M."/>
            <person name="Coombs G.H."/>
            <person name="Mottram J.C."/>
            <person name="Tachezy J."/>
            <person name="Fraser-Liggett C.M."/>
            <person name="Johnson P.J."/>
        </authorList>
    </citation>
    <scope>NUCLEOTIDE SEQUENCE [LARGE SCALE GENOMIC DNA]</scope>
    <source>
        <strain evidence="1">G3</strain>
    </source>
</reference>
<dbReference type="KEGG" id="tva:5464668"/>
<protein>
    <submittedName>
        <fullName evidence="1">Uncharacterized protein</fullName>
    </submittedName>
</protein>
<evidence type="ECO:0000313" key="2">
    <source>
        <dbReference type="Proteomes" id="UP000001542"/>
    </source>
</evidence>
<proteinExistence type="predicted"/>
<evidence type="ECO:0000313" key="1">
    <source>
        <dbReference type="EMBL" id="EAY19147.1"/>
    </source>
</evidence>
<organism evidence="1 2">
    <name type="scientific">Trichomonas vaginalis (strain ATCC PRA-98 / G3)</name>
    <dbReference type="NCBI Taxonomy" id="412133"/>
    <lineage>
        <taxon>Eukaryota</taxon>
        <taxon>Metamonada</taxon>
        <taxon>Parabasalia</taxon>
        <taxon>Trichomonadida</taxon>
        <taxon>Trichomonadidae</taxon>
        <taxon>Trichomonas</taxon>
    </lineage>
</organism>
<dbReference type="InParanoid" id="A2DKH0"/>
<accession>A2DKH0</accession>
<sequence>MLSTSWVGAKIYFKAEKVNKDIETQGFVIDNNNALGYIESYSFGTELRAQYGRYEYLIDETPIVLNIQKSRAVANTYFVSHECKDILYNVGNDQWEEFPIFKEVTGTPLTIKSKSGTNSLKIHVFYTNFIGYDHFDIILNPENGKVYVGETSSKSEKVVFSSWYPMNFKEYFNYTAKMTRDYPVIGHYTNYPFENEFEFQNVFYVLYEFTSQSTFTFGGYDFKSLLQDEQTGLNRGIYHVGSEPLIKEGQQSDIEHFTIFNAQQKRTATISFKEDELRIIVLSSRSDCYSLLMFKNAHEFICEDGSPVNPAYSSQLGEIILNKIKPRSGSPTLEIQYDSQVFNRNDRIDIVYNMFDIAVKFSSKSRGKMFIMSSVESEIYIIRDLGNSIYMRRGTFFKIDYAEGILDFYNLSQLPVGAQIGRLKLNNCISEFDHPGLVIRDGEVKTFTIDELSVDVYPYHYQDDDLCHFYSENEVVIKKIDNGFNLRSNNGPQNVTVVMEGLYENTFADNYNTKSYKFGVDAISNKPLGYKLQKSNIH</sequence>
<dbReference type="EMBL" id="DS113211">
    <property type="protein sequence ID" value="EAY19147.1"/>
    <property type="molecule type" value="Genomic_DNA"/>
</dbReference>
<dbReference type="Proteomes" id="UP000001542">
    <property type="component" value="Unassembled WGS sequence"/>
</dbReference>
<dbReference type="VEuPathDB" id="TrichDB:TVAG_190420"/>
<keyword evidence="2" id="KW-1185">Reference proteome</keyword>
<dbReference type="VEuPathDB" id="TrichDB:TVAGG3_0996690"/>
<reference evidence="1" key="1">
    <citation type="submission" date="2006-10" db="EMBL/GenBank/DDBJ databases">
        <authorList>
            <person name="Amadeo P."/>
            <person name="Zhao Q."/>
            <person name="Wortman J."/>
            <person name="Fraser-Liggett C."/>
            <person name="Carlton J."/>
        </authorList>
    </citation>
    <scope>NUCLEOTIDE SEQUENCE</scope>
    <source>
        <strain evidence="1">G3</strain>
    </source>
</reference>
<name>A2DKH0_TRIV3</name>
<dbReference type="RefSeq" id="XP_001580133.1">
    <property type="nucleotide sequence ID" value="XM_001580083.1"/>
</dbReference>
<dbReference type="AlphaFoldDB" id="A2DKH0"/>